<comment type="caution">
    <text evidence="8">The sequence shown here is derived from an EMBL/GenBank/DDBJ whole genome shotgun (WGS) entry which is preliminary data.</text>
</comment>
<dbReference type="PROSITE" id="PS50294">
    <property type="entry name" value="WD_REPEATS_REGION"/>
    <property type="match status" value="2"/>
</dbReference>
<dbReference type="Gene3D" id="2.30.30.40">
    <property type="entry name" value="SH3 Domains"/>
    <property type="match status" value="1"/>
</dbReference>
<accession>A0A814FA02</accession>
<dbReference type="Pfam" id="PF00400">
    <property type="entry name" value="WD40"/>
    <property type="match status" value="4"/>
</dbReference>
<dbReference type="PANTHER" id="PTHR44499:SF1">
    <property type="entry name" value="JOUBERIN"/>
    <property type="match status" value="1"/>
</dbReference>
<dbReference type="PROSITE" id="PS00678">
    <property type="entry name" value="WD_REPEATS_1"/>
    <property type="match status" value="2"/>
</dbReference>
<evidence type="ECO:0000259" key="7">
    <source>
        <dbReference type="PROSITE" id="PS50002"/>
    </source>
</evidence>
<evidence type="ECO:0000313" key="8">
    <source>
        <dbReference type="EMBL" id="CAF0982267.1"/>
    </source>
</evidence>
<keyword evidence="3" id="KW-0677">Repeat</keyword>
<organism evidence="8 10">
    <name type="scientific">Didymodactylos carnosus</name>
    <dbReference type="NCBI Taxonomy" id="1234261"/>
    <lineage>
        <taxon>Eukaryota</taxon>
        <taxon>Metazoa</taxon>
        <taxon>Spiralia</taxon>
        <taxon>Gnathifera</taxon>
        <taxon>Rotifera</taxon>
        <taxon>Eurotatoria</taxon>
        <taxon>Bdelloidea</taxon>
        <taxon>Philodinida</taxon>
        <taxon>Philodinidae</taxon>
        <taxon>Didymodactylos</taxon>
    </lineage>
</organism>
<feature type="compositionally biased region" description="Basic and acidic residues" evidence="6">
    <location>
        <begin position="822"/>
        <end position="841"/>
    </location>
</feature>
<feature type="region of interest" description="Disordered" evidence="6">
    <location>
        <begin position="822"/>
        <end position="870"/>
    </location>
</feature>
<evidence type="ECO:0000256" key="2">
    <source>
        <dbReference type="ARBA" id="ARBA00022574"/>
    </source>
</evidence>
<dbReference type="InterPro" id="IPR019775">
    <property type="entry name" value="WD40_repeat_CS"/>
</dbReference>
<dbReference type="InterPro" id="IPR001680">
    <property type="entry name" value="WD40_rpt"/>
</dbReference>
<keyword evidence="2 5" id="KW-0853">WD repeat</keyword>
<feature type="compositionally biased region" description="Basic residues" evidence="6">
    <location>
        <begin position="1"/>
        <end position="13"/>
    </location>
</feature>
<proteinExistence type="predicted"/>
<evidence type="ECO:0000313" key="9">
    <source>
        <dbReference type="EMBL" id="CAF3754734.1"/>
    </source>
</evidence>
<feature type="domain" description="SH3" evidence="7">
    <location>
        <begin position="758"/>
        <end position="819"/>
    </location>
</feature>
<dbReference type="AlphaFoldDB" id="A0A814FA02"/>
<reference evidence="8" key="1">
    <citation type="submission" date="2021-02" db="EMBL/GenBank/DDBJ databases">
        <authorList>
            <person name="Nowell W R."/>
        </authorList>
    </citation>
    <scope>NUCLEOTIDE SEQUENCE</scope>
</reference>
<dbReference type="EMBL" id="CAJOBC010002851">
    <property type="protein sequence ID" value="CAF3754734.1"/>
    <property type="molecule type" value="Genomic_DNA"/>
</dbReference>
<dbReference type="CDD" id="cd00200">
    <property type="entry name" value="WD40"/>
    <property type="match status" value="1"/>
</dbReference>
<dbReference type="InterPro" id="IPR036028">
    <property type="entry name" value="SH3-like_dom_sf"/>
</dbReference>
<dbReference type="SUPFAM" id="SSF50044">
    <property type="entry name" value="SH3-domain"/>
    <property type="match status" value="1"/>
</dbReference>
<dbReference type="OrthoDB" id="2096344at2759"/>
<sequence>MTVRKPSGRKQRRALGDHLGPIITDPNEHKILGITVHKTDRLQTDLRLRHPIVRVSAVDLDTTNFVRKTDPERKVLSYHIIDEPLSDYIMPINSQRYDFNENRSTIPSWDELLIFNEEYSHFIKADRPKVMLFFEILEFVTGPASLDATGTTYFPIAWAFLKIVGTGNALNTEHTLRLQLWEPSFIHSTNPHTPDVYMAYSQTHRRKYPSTLYVTVKSIVPPKYFRPKLRSAIAGDIEDIREEYMTLRNDIEGQLNTNFQNPSENAQPVDISVGGPLQRVAQLPQRWQKLPNSKCKIPLESLLSLKGSERGCSTIRFSHNGYFIACAEVSKPQDNNFITIYELPRGQRVTIFSGHLQLIYHIDWSRSDRWLASASADSSVKIWNFENIQRKPWRTLSHPNYVYCVQFHPYIEEVVVTAGYDKLIRIWDIQKKHGTNIPLNCVSYSPDSNYLLVNARDNHVMLIDVQWKSISRRYSGIYNMQDRINSCFSTCGTLVFCGSEDGSVQCWHTYNGNLLHTYKNLKYTNSVTDVTFHPLDNIIAFCSIGPLHQIYIFQHTFSEADIEAKPVPEVTALSTHRTTGMQNSFRLAQTDESNRGRQILMSDNEHPQFPTSSQRSRSTSRHDDTRYMSDTHSGTERSSTTDQQGKRNDKSRRLAVVNKILDQMDQVIISRPNSSRNTLNVSRPPSFVPNVVINDSYARDQSAYNKDNRVFSSGYYSDIGSGRPPPPVISPLQGLISPDPVRPASATSSTLNGSPYHENGLVVYATTDYKARRPEELSFSKNDKIQIINKETPLYWYGELIHSGHRGYVSSNRVLSARETYTERKSYDDSDDTSKYRRQPEIHTISEVPRLETKRSYRSQKQSVKFDNSA</sequence>
<evidence type="ECO:0000256" key="1">
    <source>
        <dbReference type="ARBA" id="ARBA00022443"/>
    </source>
</evidence>
<protein>
    <recommendedName>
        <fullName evidence="7">SH3 domain-containing protein</fullName>
    </recommendedName>
</protein>
<dbReference type="SMART" id="SM00326">
    <property type="entry name" value="SH3"/>
    <property type="match status" value="1"/>
</dbReference>
<evidence type="ECO:0000256" key="4">
    <source>
        <dbReference type="PROSITE-ProRule" id="PRU00192"/>
    </source>
</evidence>
<feature type="repeat" description="WD" evidence="5">
    <location>
        <begin position="395"/>
        <end position="437"/>
    </location>
</feature>
<feature type="region of interest" description="Disordered" evidence="6">
    <location>
        <begin position="1"/>
        <end position="20"/>
    </location>
</feature>
<dbReference type="InterPro" id="IPR052803">
    <property type="entry name" value="Cilium-Associated_Jouberin"/>
</dbReference>
<feature type="region of interest" description="Disordered" evidence="6">
    <location>
        <begin position="600"/>
        <end position="652"/>
    </location>
</feature>
<keyword evidence="1 4" id="KW-0728">SH3 domain</keyword>
<evidence type="ECO:0000256" key="3">
    <source>
        <dbReference type="ARBA" id="ARBA00022737"/>
    </source>
</evidence>
<name>A0A814FA02_9BILA</name>
<dbReference type="Pfam" id="PF00018">
    <property type="entry name" value="SH3_1"/>
    <property type="match status" value="1"/>
</dbReference>
<dbReference type="CDD" id="cd00174">
    <property type="entry name" value="SH3"/>
    <property type="match status" value="1"/>
</dbReference>
<dbReference type="PROSITE" id="PS50082">
    <property type="entry name" value="WD_REPEATS_2"/>
    <property type="match status" value="2"/>
</dbReference>
<dbReference type="Proteomes" id="UP000663829">
    <property type="component" value="Unassembled WGS sequence"/>
</dbReference>
<dbReference type="SUPFAM" id="SSF50978">
    <property type="entry name" value="WD40 repeat-like"/>
    <property type="match status" value="1"/>
</dbReference>
<evidence type="ECO:0000256" key="5">
    <source>
        <dbReference type="PROSITE-ProRule" id="PRU00221"/>
    </source>
</evidence>
<feature type="compositionally biased region" description="Basic and acidic residues" evidence="6">
    <location>
        <begin position="620"/>
        <end position="635"/>
    </location>
</feature>
<dbReference type="Proteomes" id="UP000681722">
    <property type="component" value="Unassembled WGS sequence"/>
</dbReference>
<dbReference type="PANTHER" id="PTHR44499">
    <property type="entry name" value="JOUBERIN"/>
    <property type="match status" value="1"/>
</dbReference>
<evidence type="ECO:0000256" key="6">
    <source>
        <dbReference type="SAM" id="MobiDB-lite"/>
    </source>
</evidence>
<dbReference type="InterPro" id="IPR036322">
    <property type="entry name" value="WD40_repeat_dom_sf"/>
</dbReference>
<evidence type="ECO:0000313" key="10">
    <source>
        <dbReference type="Proteomes" id="UP000663829"/>
    </source>
</evidence>
<dbReference type="EMBL" id="CAJNOQ010002852">
    <property type="protein sequence ID" value="CAF0982267.1"/>
    <property type="molecule type" value="Genomic_DNA"/>
</dbReference>
<dbReference type="InterPro" id="IPR015943">
    <property type="entry name" value="WD40/YVTN_repeat-like_dom_sf"/>
</dbReference>
<dbReference type="PROSITE" id="PS50002">
    <property type="entry name" value="SH3"/>
    <property type="match status" value="1"/>
</dbReference>
<gene>
    <name evidence="8" type="ORF">GPM918_LOCUS12813</name>
    <name evidence="9" type="ORF">SRO942_LOCUS12810</name>
</gene>
<feature type="repeat" description="WD" evidence="5">
    <location>
        <begin position="352"/>
        <end position="387"/>
    </location>
</feature>
<dbReference type="Gene3D" id="2.130.10.10">
    <property type="entry name" value="YVTN repeat-like/Quinoprotein amine dehydrogenase"/>
    <property type="match status" value="1"/>
</dbReference>
<keyword evidence="10" id="KW-1185">Reference proteome</keyword>
<dbReference type="SMART" id="SM00320">
    <property type="entry name" value="WD40"/>
    <property type="match status" value="6"/>
</dbReference>
<dbReference type="GO" id="GO:0044458">
    <property type="term" value="P:motile cilium assembly"/>
    <property type="evidence" value="ECO:0007669"/>
    <property type="project" value="TreeGrafter"/>
</dbReference>
<dbReference type="InterPro" id="IPR001452">
    <property type="entry name" value="SH3_domain"/>
</dbReference>
<feature type="compositionally biased region" description="Polar residues" evidence="6">
    <location>
        <begin position="859"/>
        <end position="870"/>
    </location>
</feature>
<dbReference type="GO" id="GO:0036064">
    <property type="term" value="C:ciliary basal body"/>
    <property type="evidence" value="ECO:0007669"/>
    <property type="project" value="TreeGrafter"/>
</dbReference>